<feature type="transmembrane region" description="Helical" evidence="1">
    <location>
        <begin position="37"/>
        <end position="60"/>
    </location>
</feature>
<dbReference type="Proteomes" id="UP000783686">
    <property type="component" value="Unassembled WGS sequence"/>
</dbReference>
<sequence>MNTMSKQYDDMLTVNPIFKDRLPNAYLVGDTTTSIPYFFHALHCQVVLIVCYIVTIIFGFKTWKAMAENHLDLTPEREEMQREISRIMILQAIYPVIAMGIPLFALAAVPFLNGGAADFYWLGMVGIGLINIIPILNSLSVIFVIPQYRKAVIGQ</sequence>
<dbReference type="PANTHER" id="PTHR22943:SF248">
    <property type="entry name" value="SEVEN TM RECEPTOR"/>
    <property type="match status" value="1"/>
</dbReference>
<dbReference type="EMBL" id="CAJFCW020000006">
    <property type="protein sequence ID" value="CAG9125052.1"/>
    <property type="molecule type" value="Genomic_DNA"/>
</dbReference>
<dbReference type="Proteomes" id="UP000614601">
    <property type="component" value="Unassembled WGS sequence"/>
</dbReference>
<reference evidence="2" key="1">
    <citation type="submission" date="2020-09" db="EMBL/GenBank/DDBJ databases">
        <authorList>
            <person name="Kikuchi T."/>
        </authorList>
    </citation>
    <scope>NUCLEOTIDE SEQUENCE</scope>
    <source>
        <strain evidence="2">SH1</strain>
    </source>
</reference>
<keyword evidence="1" id="KW-1133">Transmembrane helix</keyword>
<keyword evidence="1" id="KW-0812">Transmembrane</keyword>
<feature type="transmembrane region" description="Helical" evidence="1">
    <location>
        <begin position="119"/>
        <end position="145"/>
    </location>
</feature>
<dbReference type="SUPFAM" id="SSF81321">
    <property type="entry name" value="Family A G protein-coupled receptor-like"/>
    <property type="match status" value="1"/>
</dbReference>
<evidence type="ECO:0000313" key="2">
    <source>
        <dbReference type="EMBL" id="CAD5228808.1"/>
    </source>
</evidence>
<protein>
    <recommendedName>
        <fullName evidence="4">G protein-coupled receptor</fullName>
    </recommendedName>
</protein>
<evidence type="ECO:0008006" key="4">
    <source>
        <dbReference type="Google" id="ProtNLM"/>
    </source>
</evidence>
<feature type="transmembrane region" description="Helical" evidence="1">
    <location>
        <begin position="87"/>
        <end position="113"/>
    </location>
</feature>
<dbReference type="AlphaFoldDB" id="A0A811LL24"/>
<accession>A0A811LL24</accession>
<dbReference type="PANTHER" id="PTHR22943">
    <property type="entry name" value="7-TRANSMEMBRANE DOMAIN RECEPTOR C.ELEGANS"/>
    <property type="match status" value="1"/>
</dbReference>
<keyword evidence="1" id="KW-0472">Membrane</keyword>
<dbReference type="EMBL" id="CAJFDH010000006">
    <property type="protein sequence ID" value="CAD5228808.1"/>
    <property type="molecule type" value="Genomic_DNA"/>
</dbReference>
<proteinExistence type="predicted"/>
<keyword evidence="3" id="KW-1185">Reference proteome</keyword>
<dbReference type="Pfam" id="PF10326">
    <property type="entry name" value="7TM_GPCR_Str"/>
    <property type="match status" value="1"/>
</dbReference>
<evidence type="ECO:0000256" key="1">
    <source>
        <dbReference type="SAM" id="Phobius"/>
    </source>
</evidence>
<dbReference type="InterPro" id="IPR019428">
    <property type="entry name" value="7TM_GPCR_serpentine_rcpt_Str"/>
</dbReference>
<comment type="caution">
    <text evidence="2">The sequence shown here is derived from an EMBL/GenBank/DDBJ whole genome shotgun (WGS) entry which is preliminary data.</text>
</comment>
<evidence type="ECO:0000313" key="3">
    <source>
        <dbReference type="Proteomes" id="UP000614601"/>
    </source>
</evidence>
<name>A0A811LL24_9BILA</name>
<gene>
    <name evidence="2" type="ORF">BOKJ2_LOCUS12867</name>
</gene>
<organism evidence="2 3">
    <name type="scientific">Bursaphelenchus okinawaensis</name>
    <dbReference type="NCBI Taxonomy" id="465554"/>
    <lineage>
        <taxon>Eukaryota</taxon>
        <taxon>Metazoa</taxon>
        <taxon>Ecdysozoa</taxon>
        <taxon>Nematoda</taxon>
        <taxon>Chromadorea</taxon>
        <taxon>Rhabditida</taxon>
        <taxon>Tylenchina</taxon>
        <taxon>Tylenchomorpha</taxon>
        <taxon>Aphelenchoidea</taxon>
        <taxon>Aphelenchoididae</taxon>
        <taxon>Bursaphelenchus</taxon>
    </lineage>
</organism>